<dbReference type="Pfam" id="PF00651">
    <property type="entry name" value="BTB"/>
    <property type="match status" value="1"/>
</dbReference>
<name>A0ABR3CC01_9PEZI</name>
<dbReference type="CDD" id="cd18186">
    <property type="entry name" value="BTB_POZ_ZBTB_KLHL-like"/>
    <property type="match status" value="1"/>
</dbReference>
<dbReference type="SMART" id="SM00225">
    <property type="entry name" value="BTB"/>
    <property type="match status" value="1"/>
</dbReference>
<evidence type="ECO:0000313" key="3">
    <source>
        <dbReference type="Proteomes" id="UP001430584"/>
    </source>
</evidence>
<dbReference type="Proteomes" id="UP001430584">
    <property type="component" value="Unassembled WGS sequence"/>
</dbReference>
<evidence type="ECO:0000313" key="2">
    <source>
        <dbReference type="EMBL" id="KAL0258160.1"/>
    </source>
</evidence>
<dbReference type="PANTHER" id="PTHR24413">
    <property type="entry name" value="SPECKLE-TYPE POZ PROTEIN"/>
    <property type="match status" value="1"/>
</dbReference>
<organism evidence="2 3">
    <name type="scientific">Diplodia seriata</name>
    <dbReference type="NCBI Taxonomy" id="420778"/>
    <lineage>
        <taxon>Eukaryota</taxon>
        <taxon>Fungi</taxon>
        <taxon>Dikarya</taxon>
        <taxon>Ascomycota</taxon>
        <taxon>Pezizomycotina</taxon>
        <taxon>Dothideomycetes</taxon>
        <taxon>Dothideomycetes incertae sedis</taxon>
        <taxon>Botryosphaeriales</taxon>
        <taxon>Botryosphaeriaceae</taxon>
        <taxon>Diplodia</taxon>
    </lineage>
</organism>
<protein>
    <recommendedName>
        <fullName evidence="1">BTB domain-containing protein</fullName>
    </recommendedName>
</protein>
<accession>A0ABR3CC01</accession>
<dbReference type="GeneID" id="92011417"/>
<reference evidence="2 3" key="1">
    <citation type="submission" date="2024-02" db="EMBL/GenBank/DDBJ databases">
        <title>De novo assembly and annotation of 12 fungi associated with fruit tree decline syndrome in Ontario, Canada.</title>
        <authorList>
            <person name="Sulman M."/>
            <person name="Ellouze W."/>
            <person name="Ilyukhin E."/>
        </authorList>
    </citation>
    <scope>NUCLEOTIDE SEQUENCE [LARGE SCALE GENOMIC DNA]</scope>
    <source>
        <strain evidence="2 3">FDS-637</strain>
    </source>
</reference>
<dbReference type="InterPro" id="IPR000210">
    <property type="entry name" value="BTB/POZ_dom"/>
</dbReference>
<keyword evidence="3" id="KW-1185">Reference proteome</keyword>
<sequence length="194" mass="22214">MASRAPGLPSFLDSDEFSDITLKFSGREFKAHKLILAAKSGWFSNAFKSAFKEASANVIELHGDDPETLEIALRFFYEDQISPPTHKKVTFEAELVWYLTLYEVSNKYDIPSLADATAQIVYGLFRRDGHLLAHEMIAHSLYHELSHDGHDFKRRYIEAIREIIPHFDKGMKQFTRDNPEFAGEHKIVSAYSSD</sequence>
<comment type="caution">
    <text evidence="2">The sequence shown here is derived from an EMBL/GenBank/DDBJ whole genome shotgun (WGS) entry which is preliminary data.</text>
</comment>
<dbReference type="Gene3D" id="3.30.710.10">
    <property type="entry name" value="Potassium Channel Kv1.1, Chain A"/>
    <property type="match status" value="1"/>
</dbReference>
<dbReference type="InterPro" id="IPR011333">
    <property type="entry name" value="SKP1/BTB/POZ_sf"/>
</dbReference>
<proteinExistence type="predicted"/>
<dbReference type="RefSeq" id="XP_066631189.1">
    <property type="nucleotide sequence ID" value="XM_066778752.1"/>
</dbReference>
<dbReference type="EMBL" id="JAJVCZ030000007">
    <property type="protein sequence ID" value="KAL0258160.1"/>
    <property type="molecule type" value="Genomic_DNA"/>
</dbReference>
<dbReference type="PROSITE" id="PS50097">
    <property type="entry name" value="BTB"/>
    <property type="match status" value="1"/>
</dbReference>
<gene>
    <name evidence="2" type="ORF">SLS55_007332</name>
</gene>
<feature type="domain" description="BTB" evidence="1">
    <location>
        <begin position="18"/>
        <end position="85"/>
    </location>
</feature>
<dbReference type="SUPFAM" id="SSF54695">
    <property type="entry name" value="POZ domain"/>
    <property type="match status" value="1"/>
</dbReference>
<evidence type="ECO:0000259" key="1">
    <source>
        <dbReference type="PROSITE" id="PS50097"/>
    </source>
</evidence>